<dbReference type="Pfam" id="PF00202">
    <property type="entry name" value="Aminotran_3"/>
    <property type="match status" value="1"/>
</dbReference>
<dbReference type="FunFam" id="3.40.640.10:FF:000021">
    <property type="entry name" value="Glutamate-1-semialdehyde 2,1-aminomutase"/>
    <property type="match status" value="1"/>
</dbReference>
<keyword evidence="5 7" id="KW-0413">Isomerase</keyword>
<evidence type="ECO:0000256" key="6">
    <source>
        <dbReference type="ARBA" id="ARBA00023244"/>
    </source>
</evidence>
<keyword evidence="7" id="KW-0963">Cytoplasm</keyword>
<dbReference type="GO" id="GO:0005737">
    <property type="term" value="C:cytoplasm"/>
    <property type="evidence" value="ECO:0007669"/>
    <property type="project" value="UniProtKB-SubCell"/>
</dbReference>
<comment type="cofactor">
    <cofactor evidence="1 7">
        <name>pyridoxal 5'-phosphate</name>
        <dbReference type="ChEBI" id="CHEBI:597326"/>
    </cofactor>
</comment>
<evidence type="ECO:0000256" key="7">
    <source>
        <dbReference type="HAMAP-Rule" id="MF_00375"/>
    </source>
</evidence>
<sequence>MSMSEKLFEQAQKVIPGGVNSPVRAFKGVGGTPIFIKKATGAYIIDSDDKQYIDYVGSWGPMVLGHNHPAIIDAVLKAVPNGLSFGAPTSAEITLAELVCKLVPSIEMVRMVSSGTEATMSAIRLARGYTGRDKIIKFEGCYHGHSDSLLVKAGSGALTLGQPSGPGVPADFAKHTLTCTYNDLDSVKAAFEQYPNDIACLIVEPVAGNMNCIPPQEGFLQGLRELCTQYGAVFIIDEVMTGFRVALGGAQSYYGVTPDLTTLGKIIGGGMPVGAFGGKKEIMEHIAPTGPVYQAGTLSGNPIAMAAGLACLTELSKAGNETILAEKTKTLAEGFKALADKHNVPLTVQYVGGMFGLFFTEQKAVTNFQEVMKCDAAKFNRFFHLMLEQGVYLAPSAFEAGFMSLAHSDEDIARTLEAADKAFGEL</sequence>
<dbReference type="PROSITE" id="PS00600">
    <property type="entry name" value="AA_TRANSFER_CLASS_3"/>
    <property type="match status" value="1"/>
</dbReference>
<protein>
    <recommendedName>
        <fullName evidence="7">Glutamate-1-semialdehyde 2,1-aminomutase</fullName>
        <shortName evidence="7">GSA</shortName>
        <ecNumber evidence="7">5.4.3.8</ecNumber>
    </recommendedName>
    <alternativeName>
        <fullName evidence="7">Glutamate-1-semialdehyde aminotransferase</fullName>
        <shortName evidence="7">GSA-AT</shortName>
    </alternativeName>
</protein>
<dbReference type="Gene3D" id="3.40.640.10">
    <property type="entry name" value="Type I PLP-dependent aspartate aminotransferase-like (Major domain)"/>
    <property type="match status" value="1"/>
</dbReference>
<proteinExistence type="inferred from homology"/>
<dbReference type="HAMAP" id="MF_00375">
    <property type="entry name" value="HemL_aminotrans_3"/>
    <property type="match status" value="1"/>
</dbReference>
<comment type="subunit">
    <text evidence="7">Homodimer.</text>
</comment>
<dbReference type="RefSeq" id="WP_176812135.1">
    <property type="nucleotide sequence ID" value="NZ_CP055305.1"/>
</dbReference>
<evidence type="ECO:0000256" key="3">
    <source>
        <dbReference type="ARBA" id="ARBA00008981"/>
    </source>
</evidence>
<evidence type="ECO:0000256" key="4">
    <source>
        <dbReference type="ARBA" id="ARBA00022898"/>
    </source>
</evidence>
<organism evidence="8 9">
    <name type="scientific">Mannheimia pernigra</name>
    <dbReference type="NCBI Taxonomy" id="111844"/>
    <lineage>
        <taxon>Bacteria</taxon>
        <taxon>Pseudomonadati</taxon>
        <taxon>Pseudomonadota</taxon>
        <taxon>Gammaproteobacteria</taxon>
        <taxon>Pasteurellales</taxon>
        <taxon>Pasteurellaceae</taxon>
        <taxon>Mannheimia</taxon>
    </lineage>
</organism>
<dbReference type="Gene3D" id="3.90.1150.10">
    <property type="entry name" value="Aspartate Aminotransferase, domain 1"/>
    <property type="match status" value="1"/>
</dbReference>
<evidence type="ECO:0000313" key="8">
    <source>
        <dbReference type="EMBL" id="QLB41911.1"/>
    </source>
</evidence>
<evidence type="ECO:0000313" key="9">
    <source>
        <dbReference type="Proteomes" id="UP000509784"/>
    </source>
</evidence>
<dbReference type="GO" id="GO:0042286">
    <property type="term" value="F:glutamate-1-semialdehyde 2,1-aminomutase activity"/>
    <property type="evidence" value="ECO:0007669"/>
    <property type="project" value="UniProtKB-UniRule"/>
</dbReference>
<dbReference type="SUPFAM" id="SSF53383">
    <property type="entry name" value="PLP-dependent transferases"/>
    <property type="match status" value="1"/>
</dbReference>
<dbReference type="InterPro" id="IPR015422">
    <property type="entry name" value="PyrdxlP-dep_Trfase_small"/>
</dbReference>
<accession>A0ABD7A6Y8</accession>
<dbReference type="CDD" id="cd00610">
    <property type="entry name" value="OAT_like"/>
    <property type="match status" value="1"/>
</dbReference>
<dbReference type="InterPro" id="IPR015424">
    <property type="entry name" value="PyrdxlP-dep_Trfase"/>
</dbReference>
<dbReference type="NCBIfam" id="TIGR00713">
    <property type="entry name" value="hemL"/>
    <property type="match status" value="1"/>
</dbReference>
<comment type="subcellular location">
    <subcellularLocation>
        <location evidence="7">Cytoplasm</location>
    </subcellularLocation>
</comment>
<comment type="catalytic activity">
    <reaction evidence="7">
        <text>(S)-4-amino-5-oxopentanoate = 5-aminolevulinate</text>
        <dbReference type="Rhea" id="RHEA:14265"/>
        <dbReference type="ChEBI" id="CHEBI:57501"/>
        <dbReference type="ChEBI" id="CHEBI:356416"/>
        <dbReference type="EC" id="5.4.3.8"/>
    </reaction>
</comment>
<dbReference type="PANTHER" id="PTHR43713">
    <property type="entry name" value="GLUTAMATE-1-SEMIALDEHYDE 2,1-AMINOMUTASE"/>
    <property type="match status" value="1"/>
</dbReference>
<dbReference type="PANTHER" id="PTHR43713:SF3">
    <property type="entry name" value="GLUTAMATE-1-SEMIALDEHYDE 2,1-AMINOMUTASE 1, CHLOROPLASTIC-RELATED"/>
    <property type="match status" value="1"/>
</dbReference>
<keyword evidence="4 7" id="KW-0663">Pyridoxal phosphate</keyword>
<dbReference type="InterPro" id="IPR015421">
    <property type="entry name" value="PyrdxlP-dep_Trfase_major"/>
</dbReference>
<evidence type="ECO:0000256" key="2">
    <source>
        <dbReference type="ARBA" id="ARBA00004819"/>
    </source>
</evidence>
<dbReference type="InterPro" id="IPR049704">
    <property type="entry name" value="Aminotrans_3_PPA_site"/>
</dbReference>
<dbReference type="EC" id="5.4.3.8" evidence="7"/>
<name>A0ABD7A6Y8_9PAST</name>
<dbReference type="NCBIfam" id="NF000818">
    <property type="entry name" value="PRK00062.1"/>
    <property type="match status" value="1"/>
</dbReference>
<dbReference type="AlphaFoldDB" id="A0ABD7A6Y8"/>
<evidence type="ECO:0000256" key="1">
    <source>
        <dbReference type="ARBA" id="ARBA00001933"/>
    </source>
</evidence>
<dbReference type="GO" id="GO:0006782">
    <property type="term" value="P:protoporphyrinogen IX biosynthetic process"/>
    <property type="evidence" value="ECO:0007669"/>
    <property type="project" value="UniProtKB-UniRule"/>
</dbReference>
<evidence type="ECO:0000256" key="5">
    <source>
        <dbReference type="ARBA" id="ARBA00023235"/>
    </source>
</evidence>
<dbReference type="Proteomes" id="UP000509784">
    <property type="component" value="Chromosome"/>
</dbReference>
<gene>
    <name evidence="7 8" type="primary">hemL</name>
    <name evidence="8" type="ORF">HV560_03225</name>
</gene>
<dbReference type="InterPro" id="IPR004639">
    <property type="entry name" value="4pyrrol_synth_GluAld_NH2Trfase"/>
</dbReference>
<comment type="pathway">
    <text evidence="2">Porphyrin-containing compound metabolism; protoporphyrin-IX biosynthesis; 5-aminolevulinate from L-glutamyl-tRNA(Glu): step 2/2.</text>
</comment>
<dbReference type="EMBL" id="CP055305">
    <property type="protein sequence ID" value="QLB41911.1"/>
    <property type="molecule type" value="Genomic_DNA"/>
</dbReference>
<reference evidence="8 9" key="1">
    <citation type="submission" date="2020-06" db="EMBL/GenBank/DDBJ databases">
        <title>Mannheimia pernigra sp. nov. isolated from bovine respiratory tract.</title>
        <authorList>
            <person name="Kuhnert P."/>
            <person name="Akarsu-Egger H."/>
        </authorList>
    </citation>
    <scope>NUCLEOTIDE SEQUENCE [LARGE SCALE GENOMIC DNA]</scope>
    <source>
        <strain evidence="8 9">17CN0883</strain>
    </source>
</reference>
<dbReference type="InterPro" id="IPR005814">
    <property type="entry name" value="Aminotrans_3"/>
</dbReference>
<feature type="modified residue" description="N6-(pyridoxal phosphate)lysine" evidence="7">
    <location>
        <position position="265"/>
    </location>
</feature>
<comment type="similarity">
    <text evidence="3 7">Belongs to the class-III pyridoxal-phosphate-dependent aminotransferase family. HemL subfamily.</text>
</comment>
<keyword evidence="6 7" id="KW-0627">Porphyrin biosynthesis</keyword>
<dbReference type="KEGG" id="mpeg:HV560_03225"/>